<keyword evidence="2" id="KW-0732">Signal</keyword>
<comment type="caution">
    <text evidence="3">The sequence shown here is derived from an EMBL/GenBank/DDBJ whole genome shotgun (WGS) entry which is preliminary data.</text>
</comment>
<feature type="signal peptide" evidence="2">
    <location>
        <begin position="1"/>
        <end position="23"/>
    </location>
</feature>
<feature type="non-terminal residue" evidence="3">
    <location>
        <position position="98"/>
    </location>
</feature>
<dbReference type="AlphaFoldDB" id="A0AA38GNV7"/>
<feature type="non-terminal residue" evidence="3">
    <location>
        <position position="1"/>
    </location>
</feature>
<protein>
    <submittedName>
        <fullName evidence="3">Uncharacterized protein</fullName>
    </submittedName>
</protein>
<dbReference type="EMBL" id="JAHRHJ020000002">
    <property type="protein sequence ID" value="KAH9326251.1"/>
    <property type="molecule type" value="Genomic_DNA"/>
</dbReference>
<sequence length="98" mass="10869">AHVLHSFMLSVISFWLVQGPLLGFSLELTASLLSKDKQNAFGLMAPVQQGGEIQGFKPRRAPFCIVTHQHTISELESKNSDKGEPAAEFPNRPEQQRP</sequence>
<gene>
    <name evidence="3" type="ORF">KI387_006429</name>
</gene>
<keyword evidence="4" id="KW-1185">Reference proteome</keyword>
<evidence type="ECO:0000313" key="4">
    <source>
        <dbReference type="Proteomes" id="UP000824469"/>
    </source>
</evidence>
<evidence type="ECO:0000313" key="3">
    <source>
        <dbReference type="EMBL" id="KAH9326251.1"/>
    </source>
</evidence>
<feature type="region of interest" description="Disordered" evidence="1">
    <location>
        <begin position="74"/>
        <end position="98"/>
    </location>
</feature>
<reference evidence="3 4" key="1">
    <citation type="journal article" date="2021" name="Nat. Plants">
        <title>The Taxus genome provides insights into paclitaxel biosynthesis.</title>
        <authorList>
            <person name="Xiong X."/>
            <person name="Gou J."/>
            <person name="Liao Q."/>
            <person name="Li Y."/>
            <person name="Zhou Q."/>
            <person name="Bi G."/>
            <person name="Li C."/>
            <person name="Du R."/>
            <person name="Wang X."/>
            <person name="Sun T."/>
            <person name="Guo L."/>
            <person name="Liang H."/>
            <person name="Lu P."/>
            <person name="Wu Y."/>
            <person name="Zhang Z."/>
            <person name="Ro D.K."/>
            <person name="Shang Y."/>
            <person name="Huang S."/>
            <person name="Yan J."/>
        </authorList>
    </citation>
    <scope>NUCLEOTIDE SEQUENCE [LARGE SCALE GENOMIC DNA]</scope>
    <source>
        <strain evidence="3">Ta-2019</strain>
    </source>
</reference>
<evidence type="ECO:0000256" key="1">
    <source>
        <dbReference type="SAM" id="MobiDB-lite"/>
    </source>
</evidence>
<feature type="chain" id="PRO_5041242166" evidence="2">
    <location>
        <begin position="24"/>
        <end position="98"/>
    </location>
</feature>
<accession>A0AA38GNV7</accession>
<name>A0AA38GNV7_TAXCH</name>
<feature type="compositionally biased region" description="Basic and acidic residues" evidence="1">
    <location>
        <begin position="74"/>
        <end position="85"/>
    </location>
</feature>
<proteinExistence type="predicted"/>
<organism evidence="3 4">
    <name type="scientific">Taxus chinensis</name>
    <name type="common">Chinese yew</name>
    <name type="synonym">Taxus wallichiana var. chinensis</name>
    <dbReference type="NCBI Taxonomy" id="29808"/>
    <lineage>
        <taxon>Eukaryota</taxon>
        <taxon>Viridiplantae</taxon>
        <taxon>Streptophyta</taxon>
        <taxon>Embryophyta</taxon>
        <taxon>Tracheophyta</taxon>
        <taxon>Spermatophyta</taxon>
        <taxon>Pinopsida</taxon>
        <taxon>Pinidae</taxon>
        <taxon>Conifers II</taxon>
        <taxon>Cupressales</taxon>
        <taxon>Taxaceae</taxon>
        <taxon>Taxus</taxon>
    </lineage>
</organism>
<dbReference type="Proteomes" id="UP000824469">
    <property type="component" value="Unassembled WGS sequence"/>
</dbReference>
<evidence type="ECO:0000256" key="2">
    <source>
        <dbReference type="SAM" id="SignalP"/>
    </source>
</evidence>